<reference evidence="3" key="3">
    <citation type="submission" date="2015-06" db="UniProtKB">
        <authorList>
            <consortium name="EnsemblMetazoa"/>
        </authorList>
    </citation>
    <scope>IDENTIFICATION</scope>
</reference>
<dbReference type="EnsemblMetazoa" id="CapteT213684">
    <property type="protein sequence ID" value="CapteP213684"/>
    <property type="gene ID" value="CapteG213684"/>
</dbReference>
<keyword evidence="4" id="KW-1185">Reference proteome</keyword>
<organism evidence="2">
    <name type="scientific">Capitella teleta</name>
    <name type="common">Polychaete worm</name>
    <dbReference type="NCBI Taxonomy" id="283909"/>
    <lineage>
        <taxon>Eukaryota</taxon>
        <taxon>Metazoa</taxon>
        <taxon>Spiralia</taxon>
        <taxon>Lophotrochozoa</taxon>
        <taxon>Annelida</taxon>
        <taxon>Polychaeta</taxon>
        <taxon>Sedentaria</taxon>
        <taxon>Scolecida</taxon>
        <taxon>Capitellidae</taxon>
        <taxon>Capitella</taxon>
    </lineage>
</organism>
<dbReference type="HOGENOM" id="CLU_980863_0_0_1"/>
<dbReference type="OrthoDB" id="5985519at2759"/>
<dbReference type="OMA" id="PIERFQW"/>
<evidence type="ECO:0000313" key="2">
    <source>
        <dbReference type="EMBL" id="ELU14918.1"/>
    </source>
</evidence>
<dbReference type="EMBL" id="AMQN01004686">
    <property type="status" value="NOT_ANNOTATED_CDS"/>
    <property type="molecule type" value="Genomic_DNA"/>
</dbReference>
<protein>
    <submittedName>
        <fullName evidence="2 3">Uncharacterized protein</fullName>
    </submittedName>
</protein>
<keyword evidence="1" id="KW-0732">Signal</keyword>
<proteinExistence type="predicted"/>
<evidence type="ECO:0000256" key="1">
    <source>
        <dbReference type="SAM" id="SignalP"/>
    </source>
</evidence>
<sequence>MNQALLFALLVASARGSAIQRHNADLSSRVRRAASPYDEIDSWIGSVPDDTEKQRSGDVQKMLADVGKYISVHKWIGFDRRKERTDGIINETFASSFPTPPLVEIHKEILANCRKSIFECIQVVYLAAAEYLESVDSPNPRHPEKNSTSSMIETHDPFKSVLEDFNFRTSASYFLCYFTLQRVPVFRHFDCKKSRFREDFIDYRAEYNVPYGCAELSFCPETCCSKPSVSPDVFGTCLRSKGHDSENFCSRNNRGSMCRTVPFLNENFKDLALNAINVTCSGHD</sequence>
<evidence type="ECO:0000313" key="4">
    <source>
        <dbReference type="Proteomes" id="UP000014760"/>
    </source>
</evidence>
<dbReference type="EMBL" id="KB294182">
    <property type="protein sequence ID" value="ELU14918.1"/>
    <property type="molecule type" value="Genomic_DNA"/>
</dbReference>
<feature type="signal peptide" evidence="1">
    <location>
        <begin position="1"/>
        <end position="16"/>
    </location>
</feature>
<accession>R7V7T3</accession>
<gene>
    <name evidence="2" type="ORF">CAPTEDRAFT_213684</name>
</gene>
<reference evidence="4" key="1">
    <citation type="submission" date="2012-12" db="EMBL/GenBank/DDBJ databases">
        <authorList>
            <person name="Hellsten U."/>
            <person name="Grimwood J."/>
            <person name="Chapman J.A."/>
            <person name="Shapiro H."/>
            <person name="Aerts A."/>
            <person name="Otillar R.P."/>
            <person name="Terry A.Y."/>
            <person name="Boore J.L."/>
            <person name="Simakov O."/>
            <person name="Marletaz F."/>
            <person name="Cho S.-J."/>
            <person name="Edsinger-Gonzales E."/>
            <person name="Havlak P."/>
            <person name="Kuo D.-H."/>
            <person name="Larsson T."/>
            <person name="Lv J."/>
            <person name="Arendt D."/>
            <person name="Savage R."/>
            <person name="Osoegawa K."/>
            <person name="de Jong P."/>
            <person name="Lindberg D.R."/>
            <person name="Seaver E.C."/>
            <person name="Weisblat D.A."/>
            <person name="Putnam N.H."/>
            <person name="Grigoriev I.V."/>
            <person name="Rokhsar D.S."/>
        </authorList>
    </citation>
    <scope>NUCLEOTIDE SEQUENCE</scope>
    <source>
        <strain evidence="4">I ESC-2004</strain>
    </source>
</reference>
<evidence type="ECO:0000313" key="3">
    <source>
        <dbReference type="EnsemblMetazoa" id="CapteP213684"/>
    </source>
</evidence>
<name>R7V7T3_CAPTE</name>
<dbReference type="Proteomes" id="UP000014760">
    <property type="component" value="Unassembled WGS sequence"/>
</dbReference>
<feature type="chain" id="PRO_5008788801" evidence="1">
    <location>
        <begin position="17"/>
        <end position="284"/>
    </location>
</feature>
<dbReference type="STRING" id="283909.R7V7T3"/>
<reference evidence="2 4" key="2">
    <citation type="journal article" date="2013" name="Nature">
        <title>Insights into bilaterian evolution from three spiralian genomes.</title>
        <authorList>
            <person name="Simakov O."/>
            <person name="Marletaz F."/>
            <person name="Cho S.J."/>
            <person name="Edsinger-Gonzales E."/>
            <person name="Havlak P."/>
            <person name="Hellsten U."/>
            <person name="Kuo D.H."/>
            <person name="Larsson T."/>
            <person name="Lv J."/>
            <person name="Arendt D."/>
            <person name="Savage R."/>
            <person name="Osoegawa K."/>
            <person name="de Jong P."/>
            <person name="Grimwood J."/>
            <person name="Chapman J.A."/>
            <person name="Shapiro H."/>
            <person name="Aerts A."/>
            <person name="Otillar R.P."/>
            <person name="Terry A.Y."/>
            <person name="Boore J.L."/>
            <person name="Grigoriev I.V."/>
            <person name="Lindberg D.R."/>
            <person name="Seaver E.C."/>
            <person name="Weisblat D.A."/>
            <person name="Putnam N.H."/>
            <person name="Rokhsar D.S."/>
        </authorList>
    </citation>
    <scope>NUCLEOTIDE SEQUENCE</scope>
    <source>
        <strain evidence="2 4">I ESC-2004</strain>
    </source>
</reference>
<dbReference type="AlphaFoldDB" id="R7V7T3"/>